<protein>
    <submittedName>
        <fullName evidence="2">DUF2970 domain-containing protein</fullName>
    </submittedName>
</protein>
<evidence type="ECO:0000256" key="1">
    <source>
        <dbReference type="SAM" id="Phobius"/>
    </source>
</evidence>
<dbReference type="InterPro" id="IPR021344">
    <property type="entry name" value="DUF2970"/>
</dbReference>
<keyword evidence="1" id="KW-0472">Membrane</keyword>
<gene>
    <name evidence="2" type="ORF">FHP89_12215</name>
</gene>
<name>A0A558EW34_9RHOO</name>
<organism evidence="2 3">
    <name type="scientific">Denitromonas halophila</name>
    <dbReference type="NCBI Taxonomy" id="1629404"/>
    <lineage>
        <taxon>Bacteria</taxon>
        <taxon>Pseudomonadati</taxon>
        <taxon>Pseudomonadota</taxon>
        <taxon>Betaproteobacteria</taxon>
        <taxon>Rhodocyclales</taxon>
        <taxon>Zoogloeaceae</taxon>
        <taxon>Denitromonas</taxon>
    </lineage>
</organism>
<accession>A0A558EW34</accession>
<dbReference type="AlphaFoldDB" id="A0A558EW34"/>
<sequence length="66" mass="7233">MADTPRASFWATLRAVLWSFVGIRKRRHYNDDATSLNPKAVIVAGLLAGLVFVLSIVAFVRFVVGA</sequence>
<dbReference type="Pfam" id="PF11174">
    <property type="entry name" value="DUF2970"/>
    <property type="match status" value="1"/>
</dbReference>
<evidence type="ECO:0000313" key="3">
    <source>
        <dbReference type="Proteomes" id="UP000318349"/>
    </source>
</evidence>
<feature type="transmembrane region" description="Helical" evidence="1">
    <location>
        <begin position="40"/>
        <end position="64"/>
    </location>
</feature>
<reference evidence="2 3" key="1">
    <citation type="submission" date="2019-07" db="EMBL/GenBank/DDBJ databases">
        <title>The pathways for chlorine oxyanion respiration interact through the shared metabolite chlorate.</title>
        <authorList>
            <person name="Barnum T.P."/>
            <person name="Cheng Y."/>
            <person name="Hill K.A."/>
            <person name="Lucas L.N."/>
            <person name="Carlson H.K."/>
            <person name="Coates J.D."/>
        </authorList>
    </citation>
    <scope>NUCLEOTIDE SEQUENCE [LARGE SCALE GENOMIC DNA]</scope>
    <source>
        <strain evidence="2 3">SFB-1</strain>
    </source>
</reference>
<keyword evidence="1" id="KW-1133">Transmembrane helix</keyword>
<comment type="caution">
    <text evidence="2">The sequence shown here is derived from an EMBL/GenBank/DDBJ whole genome shotgun (WGS) entry which is preliminary data.</text>
</comment>
<dbReference type="Proteomes" id="UP000318349">
    <property type="component" value="Unassembled WGS sequence"/>
</dbReference>
<evidence type="ECO:0000313" key="2">
    <source>
        <dbReference type="EMBL" id="TVO76207.1"/>
    </source>
</evidence>
<proteinExistence type="predicted"/>
<keyword evidence="1" id="KW-0812">Transmembrane</keyword>
<dbReference type="EMBL" id="VMNI01000010">
    <property type="protein sequence ID" value="TVO76207.1"/>
    <property type="molecule type" value="Genomic_DNA"/>
</dbReference>